<gene>
    <name evidence="1" type="ORF">ENW55_03505</name>
</gene>
<dbReference type="AlphaFoldDB" id="A0A832MPF8"/>
<accession>A0A832MPF8</accession>
<sequence length="83" mass="9459">MIAAAVKIPSPIFHPFIDVERSADGKLSVIGVKDCLENSWVERCNNKAYVFLKSCERLRVKDFESVEGAIITDWNKFLQMLNL</sequence>
<reference evidence="1" key="1">
    <citation type="journal article" date="2020" name="mSystems">
        <title>Genome- and Community-Level Interaction Insights into Carbon Utilization and Element Cycling Functions of Hydrothermarchaeota in Hydrothermal Sediment.</title>
        <authorList>
            <person name="Zhou Z."/>
            <person name="Liu Y."/>
            <person name="Xu W."/>
            <person name="Pan J."/>
            <person name="Luo Z.H."/>
            <person name="Li M."/>
        </authorList>
    </citation>
    <scope>NUCLEOTIDE SEQUENCE [LARGE SCALE GENOMIC DNA]</scope>
    <source>
        <strain evidence="1">SpSt-86</strain>
    </source>
</reference>
<protein>
    <submittedName>
        <fullName evidence="1">Uncharacterized protein</fullName>
    </submittedName>
</protein>
<proteinExistence type="predicted"/>
<comment type="caution">
    <text evidence="1">The sequence shown here is derived from an EMBL/GenBank/DDBJ whole genome shotgun (WGS) entry which is preliminary data.</text>
</comment>
<dbReference type="EMBL" id="DTKQ01000027">
    <property type="protein sequence ID" value="HGZ79032.1"/>
    <property type="molecule type" value="Genomic_DNA"/>
</dbReference>
<organism evidence="1">
    <name type="scientific">Pseudothermotoga hypogea</name>
    <dbReference type="NCBI Taxonomy" id="57487"/>
    <lineage>
        <taxon>Bacteria</taxon>
        <taxon>Thermotogati</taxon>
        <taxon>Thermotogota</taxon>
        <taxon>Thermotogae</taxon>
        <taxon>Thermotogales</taxon>
        <taxon>Thermotogaceae</taxon>
        <taxon>Pseudothermotoga</taxon>
    </lineage>
</organism>
<name>A0A832MPF8_9THEM</name>
<evidence type="ECO:0000313" key="1">
    <source>
        <dbReference type="EMBL" id="HGZ79032.1"/>
    </source>
</evidence>